<dbReference type="CDD" id="cd00117">
    <property type="entry name" value="TFP"/>
    <property type="match status" value="1"/>
</dbReference>
<dbReference type="STRING" id="7102.A0A2A4IYL9"/>
<dbReference type="AlphaFoldDB" id="A0A2A4IYL9"/>
<dbReference type="PANTHER" id="PTHR16983">
    <property type="entry name" value="UPAR/LY6 DOMAIN-CONTAINING PROTEIN"/>
    <property type="match status" value="1"/>
</dbReference>
<dbReference type="PANTHER" id="PTHR16983:SF10">
    <property type="entry name" value="PROTEIN QUIVER"/>
    <property type="match status" value="1"/>
</dbReference>
<organism evidence="4">
    <name type="scientific">Heliothis virescens</name>
    <name type="common">Tobacco budworm moth</name>
    <dbReference type="NCBI Taxonomy" id="7102"/>
    <lineage>
        <taxon>Eukaryota</taxon>
        <taxon>Metazoa</taxon>
        <taxon>Ecdysozoa</taxon>
        <taxon>Arthropoda</taxon>
        <taxon>Hexapoda</taxon>
        <taxon>Insecta</taxon>
        <taxon>Pterygota</taxon>
        <taxon>Neoptera</taxon>
        <taxon>Endopterygota</taxon>
        <taxon>Lepidoptera</taxon>
        <taxon>Glossata</taxon>
        <taxon>Ditrysia</taxon>
        <taxon>Noctuoidea</taxon>
        <taxon>Noctuidae</taxon>
        <taxon>Heliothinae</taxon>
        <taxon>Heliothis</taxon>
    </lineage>
</organism>
<evidence type="ECO:0000313" key="4">
    <source>
        <dbReference type="EMBL" id="PCG65037.1"/>
    </source>
</evidence>
<dbReference type="SUPFAM" id="SSF57302">
    <property type="entry name" value="Snake toxin-like"/>
    <property type="match status" value="1"/>
</dbReference>
<evidence type="ECO:0000256" key="2">
    <source>
        <dbReference type="SAM" id="Phobius"/>
    </source>
</evidence>
<comment type="caution">
    <text evidence="4">The sequence shown here is derived from an EMBL/GenBank/DDBJ whole genome shotgun (WGS) entry which is preliminary data.</text>
</comment>
<dbReference type="InterPro" id="IPR051110">
    <property type="entry name" value="Ly-6/neurotoxin-like_GPI-ap"/>
</dbReference>
<feature type="signal peptide" evidence="3">
    <location>
        <begin position="1"/>
        <end position="20"/>
    </location>
</feature>
<feature type="transmembrane region" description="Helical" evidence="2">
    <location>
        <begin position="137"/>
        <end position="156"/>
    </location>
</feature>
<keyword evidence="2" id="KW-1133">Transmembrane helix</keyword>
<evidence type="ECO:0008006" key="5">
    <source>
        <dbReference type="Google" id="ProtNLM"/>
    </source>
</evidence>
<proteinExistence type="predicted"/>
<evidence type="ECO:0000256" key="1">
    <source>
        <dbReference type="ARBA" id="ARBA00022729"/>
    </source>
</evidence>
<gene>
    <name evidence="4" type="ORF">B5V51_9793</name>
</gene>
<name>A0A2A4IYL9_HELVI</name>
<dbReference type="EMBL" id="NWSH01004502">
    <property type="protein sequence ID" value="PCG65037.1"/>
    <property type="molecule type" value="Genomic_DNA"/>
</dbReference>
<protein>
    <recommendedName>
        <fullName evidence="5">UPAR/Ly6 domain-containing protein</fullName>
    </recommendedName>
</protein>
<keyword evidence="2" id="KW-0812">Transmembrane</keyword>
<evidence type="ECO:0000256" key="3">
    <source>
        <dbReference type="SAM" id="SignalP"/>
    </source>
</evidence>
<sequence>MDVQIKIVLFLVACVLGGTAGQLRCYTCSFSSVDSNRDCLDITDDTATVDCPHTYCTILRQEYVDPVGEVASFTRGCSSQPDYLNHEIIDSTFRTFYRACTSDLCNIGNGIQSVVGGNLSPTPEYNGNNLLVPGTGGAANIQISFFIFILSVFVVIKIM</sequence>
<dbReference type="InterPro" id="IPR045860">
    <property type="entry name" value="Snake_toxin-like_sf"/>
</dbReference>
<accession>A0A2A4IYL9</accession>
<keyword evidence="1 3" id="KW-0732">Signal</keyword>
<reference evidence="4" key="1">
    <citation type="submission" date="2017-09" db="EMBL/GenBank/DDBJ databases">
        <title>Contemporary evolution of a Lepidopteran species, Heliothis virescens, in response to modern agricultural practices.</title>
        <authorList>
            <person name="Fritz M.L."/>
            <person name="Deyonke A.M."/>
            <person name="Papanicolaou A."/>
            <person name="Micinski S."/>
            <person name="Westbrook J."/>
            <person name="Gould F."/>
        </authorList>
    </citation>
    <scope>NUCLEOTIDE SEQUENCE [LARGE SCALE GENOMIC DNA]</scope>
    <source>
        <strain evidence="4">HvINT-</strain>
        <tissue evidence="4">Whole body</tissue>
    </source>
</reference>
<feature type="chain" id="PRO_5012652736" description="UPAR/Ly6 domain-containing protein" evidence="3">
    <location>
        <begin position="21"/>
        <end position="159"/>
    </location>
</feature>
<keyword evidence="2" id="KW-0472">Membrane</keyword>